<organism evidence="6 7">
    <name type="scientific">Novosphingobium nitrogenifigens DSM 19370</name>
    <dbReference type="NCBI Taxonomy" id="983920"/>
    <lineage>
        <taxon>Bacteria</taxon>
        <taxon>Pseudomonadati</taxon>
        <taxon>Pseudomonadota</taxon>
        <taxon>Alphaproteobacteria</taxon>
        <taxon>Sphingomonadales</taxon>
        <taxon>Sphingomonadaceae</taxon>
        <taxon>Novosphingobium</taxon>
    </lineage>
</organism>
<dbReference type="EMBL" id="AEWJ01000018">
    <property type="protein sequence ID" value="EGD60488.1"/>
    <property type="molecule type" value="Genomic_DNA"/>
</dbReference>
<comment type="caution">
    <text evidence="6">The sequence shown here is derived from an EMBL/GenBank/DDBJ whole genome shotgun (WGS) entry which is preliminary data.</text>
</comment>
<dbReference type="InterPro" id="IPR000292">
    <property type="entry name" value="For/NO2_transpt"/>
</dbReference>
<dbReference type="PANTHER" id="PTHR30520:SF2">
    <property type="entry name" value="INNER MEMBRANE PROTEIN YFDC"/>
    <property type="match status" value="1"/>
</dbReference>
<dbReference type="AlphaFoldDB" id="F1Z478"/>
<dbReference type="Proteomes" id="UP000004728">
    <property type="component" value="Unassembled WGS sequence"/>
</dbReference>
<name>F1Z478_9SPHN</name>
<dbReference type="HOGENOM" id="CLU_061519_1_0_5"/>
<protein>
    <submittedName>
        <fullName evidence="6">Transporter formate/nitrite transporter family</fullName>
    </submittedName>
</protein>
<dbReference type="GO" id="GO:0005886">
    <property type="term" value="C:plasma membrane"/>
    <property type="evidence" value="ECO:0007669"/>
    <property type="project" value="TreeGrafter"/>
</dbReference>
<keyword evidence="3 5" id="KW-1133">Transmembrane helix</keyword>
<accession>F1Z478</accession>
<keyword evidence="4 5" id="KW-0472">Membrane</keyword>
<feature type="transmembrane region" description="Helical" evidence="5">
    <location>
        <begin position="139"/>
        <end position="158"/>
    </location>
</feature>
<evidence type="ECO:0000256" key="3">
    <source>
        <dbReference type="ARBA" id="ARBA00022989"/>
    </source>
</evidence>
<dbReference type="Pfam" id="PF01226">
    <property type="entry name" value="Form_Nir_trans"/>
    <property type="match status" value="1"/>
</dbReference>
<dbReference type="STRING" id="983920.Y88_2778"/>
<dbReference type="eggNOG" id="COG2116">
    <property type="taxonomic scope" value="Bacteria"/>
</dbReference>
<dbReference type="FunCoup" id="F1Z478">
    <property type="interactions" value="9"/>
</dbReference>
<evidence type="ECO:0000313" key="6">
    <source>
        <dbReference type="EMBL" id="EGD60488.1"/>
    </source>
</evidence>
<evidence type="ECO:0000256" key="1">
    <source>
        <dbReference type="ARBA" id="ARBA00004141"/>
    </source>
</evidence>
<keyword evidence="2 5" id="KW-0812">Transmembrane</keyword>
<feature type="transmembrane region" description="Helical" evidence="5">
    <location>
        <begin position="188"/>
        <end position="206"/>
    </location>
</feature>
<feature type="transmembrane region" description="Helical" evidence="5">
    <location>
        <begin position="88"/>
        <end position="110"/>
    </location>
</feature>
<proteinExistence type="predicted"/>
<reference evidence="6 7" key="1">
    <citation type="journal article" date="2012" name="J. Bacteriol.">
        <title>Draft Genome Sequence of Novosphingobium nitrogenifigens Y88T.</title>
        <authorList>
            <person name="Strabala T.J."/>
            <person name="Macdonald L."/>
            <person name="Liu V."/>
            <person name="Smit A.M."/>
        </authorList>
    </citation>
    <scope>NUCLEOTIDE SEQUENCE [LARGE SCALE GENOMIC DNA]</scope>
    <source>
        <strain evidence="6 7">DSM 19370</strain>
    </source>
</reference>
<feature type="transmembrane region" description="Helical" evidence="5">
    <location>
        <begin position="213"/>
        <end position="233"/>
    </location>
</feature>
<sequence length="284" mass="30623">MADGQGGYFRMTDKPERDIALTQEELAAVAEKQVANTRVIHEVVRRHGDEEMERPTMSLAVSGLAGGIAICTSVLAEAQIERMLPDAPWRPLVACFGYTMGFVIVILCHLQLFTESTLSAVIPVATNPRHANFLRLLRFWGLVLGTNLVGTLATAWAFDHQWIVTAAQHQAMLDLSTRLLARDWGETLRMAIPAGFLIAAVPWSLPSAKGQEFWVIVALTYLIALGGFAHVVAGSTEAWLLALHGTIGFGTAIGGLILPALLGNVLGGTGLFAVLAHTQARHEL</sequence>
<evidence type="ECO:0000256" key="5">
    <source>
        <dbReference type="SAM" id="Phobius"/>
    </source>
</evidence>
<comment type="subcellular location">
    <subcellularLocation>
        <location evidence="1">Membrane</location>
        <topology evidence="1">Multi-pass membrane protein</topology>
    </subcellularLocation>
</comment>
<dbReference type="InterPro" id="IPR023271">
    <property type="entry name" value="Aquaporin-like"/>
</dbReference>
<evidence type="ECO:0000313" key="7">
    <source>
        <dbReference type="Proteomes" id="UP000004728"/>
    </source>
</evidence>
<dbReference type="GO" id="GO:0015499">
    <property type="term" value="F:formate transmembrane transporter activity"/>
    <property type="evidence" value="ECO:0007669"/>
    <property type="project" value="TreeGrafter"/>
</dbReference>
<feature type="transmembrane region" description="Helical" evidence="5">
    <location>
        <begin position="56"/>
        <end position="76"/>
    </location>
</feature>
<gene>
    <name evidence="6" type="ORF">Y88_2778</name>
</gene>
<dbReference type="PANTHER" id="PTHR30520">
    <property type="entry name" value="FORMATE TRANSPORTER-RELATED"/>
    <property type="match status" value="1"/>
</dbReference>
<evidence type="ECO:0000256" key="4">
    <source>
        <dbReference type="ARBA" id="ARBA00023136"/>
    </source>
</evidence>
<dbReference type="Gene3D" id="1.20.1080.10">
    <property type="entry name" value="Glycerol uptake facilitator protein"/>
    <property type="match status" value="1"/>
</dbReference>
<feature type="transmembrane region" description="Helical" evidence="5">
    <location>
        <begin position="253"/>
        <end position="276"/>
    </location>
</feature>
<dbReference type="InParanoid" id="F1Z478"/>
<keyword evidence="7" id="KW-1185">Reference proteome</keyword>
<evidence type="ECO:0000256" key="2">
    <source>
        <dbReference type="ARBA" id="ARBA00022692"/>
    </source>
</evidence>